<keyword evidence="2" id="KW-1185">Reference proteome</keyword>
<dbReference type="AlphaFoldDB" id="A0A200QG31"/>
<reference evidence="1 2" key="1">
    <citation type="journal article" date="2017" name="Mol. Plant">
        <title>The Genome of Medicinal Plant Macleaya cordata Provides New Insights into Benzylisoquinoline Alkaloids Metabolism.</title>
        <authorList>
            <person name="Liu X."/>
            <person name="Liu Y."/>
            <person name="Huang P."/>
            <person name="Ma Y."/>
            <person name="Qing Z."/>
            <person name="Tang Q."/>
            <person name="Cao H."/>
            <person name="Cheng P."/>
            <person name="Zheng Y."/>
            <person name="Yuan Z."/>
            <person name="Zhou Y."/>
            <person name="Liu J."/>
            <person name="Tang Z."/>
            <person name="Zhuo Y."/>
            <person name="Zhang Y."/>
            <person name="Yu L."/>
            <person name="Huang J."/>
            <person name="Yang P."/>
            <person name="Peng Q."/>
            <person name="Zhang J."/>
            <person name="Jiang W."/>
            <person name="Zhang Z."/>
            <person name="Lin K."/>
            <person name="Ro D.K."/>
            <person name="Chen X."/>
            <person name="Xiong X."/>
            <person name="Shang Y."/>
            <person name="Huang S."/>
            <person name="Zeng J."/>
        </authorList>
    </citation>
    <scope>NUCLEOTIDE SEQUENCE [LARGE SCALE GENOMIC DNA]</scope>
    <source>
        <strain evidence="2">cv. BLH2017</strain>
        <tissue evidence="1">Root</tissue>
    </source>
</reference>
<evidence type="ECO:0000313" key="1">
    <source>
        <dbReference type="EMBL" id="OVA09443.1"/>
    </source>
</evidence>
<dbReference type="PANTHER" id="PTHR47208">
    <property type="entry name" value="OS02G0174800 PROTEIN"/>
    <property type="match status" value="1"/>
</dbReference>
<dbReference type="OrthoDB" id="828272at2759"/>
<dbReference type="Proteomes" id="UP000195402">
    <property type="component" value="Unassembled WGS sequence"/>
</dbReference>
<evidence type="ECO:0000313" key="2">
    <source>
        <dbReference type="Proteomes" id="UP000195402"/>
    </source>
</evidence>
<dbReference type="InParanoid" id="A0A200QG31"/>
<name>A0A200QG31_MACCD</name>
<dbReference type="EMBL" id="MVGT01002077">
    <property type="protein sequence ID" value="OVA09443.1"/>
    <property type="molecule type" value="Genomic_DNA"/>
</dbReference>
<accession>A0A200QG31</accession>
<protein>
    <submittedName>
        <fullName evidence="1">Uncharacterized protein</fullName>
    </submittedName>
</protein>
<dbReference type="PANTHER" id="PTHR47208:SF1">
    <property type="entry name" value="OS02G0174800 PROTEIN"/>
    <property type="match status" value="1"/>
</dbReference>
<organism evidence="1 2">
    <name type="scientific">Macleaya cordata</name>
    <name type="common">Five-seeded plume-poppy</name>
    <name type="synonym">Bocconia cordata</name>
    <dbReference type="NCBI Taxonomy" id="56857"/>
    <lineage>
        <taxon>Eukaryota</taxon>
        <taxon>Viridiplantae</taxon>
        <taxon>Streptophyta</taxon>
        <taxon>Embryophyta</taxon>
        <taxon>Tracheophyta</taxon>
        <taxon>Spermatophyta</taxon>
        <taxon>Magnoliopsida</taxon>
        <taxon>Ranunculales</taxon>
        <taxon>Papaveraceae</taxon>
        <taxon>Papaveroideae</taxon>
        <taxon>Macleaya</taxon>
    </lineage>
</organism>
<proteinExistence type="predicted"/>
<comment type="caution">
    <text evidence="1">The sequence shown here is derived from an EMBL/GenBank/DDBJ whole genome shotgun (WGS) entry which is preliminary data.</text>
</comment>
<sequence length="152" mass="16784">MPGSSSSSKRPSINLSLFINFSESFSSDQTSKSLNSTKSPRTFDNGVVGLGIVDAMNEVNDTHVSNLSNKISGSPRSQPIPIVSAKPIAKFRDKEILDSKKLREPILDKKEMELSESYTCVISHFGKNNSMKKQEYFDDQSDAINGINDLHI</sequence>
<gene>
    <name evidence="1" type="ORF">BVC80_8189g5</name>
</gene>
<dbReference type="InterPro" id="IPR044604">
    <property type="entry name" value="FLZ12/13/14"/>
</dbReference>